<sequence length="442" mass="47685">SKEPVGVSTPRHTLDNNSYSIVHHTNSTPGCISHPTACYQQYQQIKSASQDLNAPGGSPQSFGILPEDKLHRTHIAPLLSGVVRRIPPSSPPDRFPRILIILYHPPGPRISTPVRRGGRRPSADVGVRSNAIVLSKTATATTTSSEHYSSHLPPKMSSSVPPDQLALARETVRPNLVKSLMRQNRLAHSFGLRVAFSTEMPLVAKRAGYSAVLMNLEHMAMSMETMKDIAVSCLNVGITPTVVVPTCSQEWISRCLDSGAQAVIVPHVNTVEQAKMCVDASKFPPLGHRSVTMVTAMTQYTTQLSYAAIAEVVNDEVLIMPMIETKEGVENVEAIAAVPGIDALFIGCADLCMELGIPGQYDSELFHSTVAKIAGAAEKASVDGRKVFVGLGGLEPRPDLLEEFAKRHAPFRFAMAGRDLALLLAGMSKQAASMNEISTRLQ</sequence>
<name>A0AAD9AHY1_9PEZI</name>
<dbReference type="InterPro" id="IPR005000">
    <property type="entry name" value="Aldolase/citrate-lyase_domain"/>
</dbReference>
<feature type="non-terminal residue" evidence="6">
    <location>
        <position position="1"/>
    </location>
</feature>
<reference evidence="6" key="1">
    <citation type="submission" date="2023-01" db="EMBL/GenBank/DDBJ databases">
        <title>Colletotrichum chrysophilum M932 genome sequence.</title>
        <authorList>
            <person name="Baroncelli R."/>
        </authorList>
    </citation>
    <scope>NUCLEOTIDE SEQUENCE</scope>
    <source>
        <strain evidence="6">M932</strain>
    </source>
</reference>
<accession>A0AAD9AHY1</accession>
<feature type="region of interest" description="Disordered" evidence="4">
    <location>
        <begin position="138"/>
        <end position="161"/>
    </location>
</feature>
<evidence type="ECO:0000256" key="3">
    <source>
        <dbReference type="ARBA" id="ARBA00023239"/>
    </source>
</evidence>
<feature type="domain" description="HpcH/HpaI aldolase/citrate lyase" evidence="5">
    <location>
        <begin position="203"/>
        <end position="382"/>
    </location>
</feature>
<comment type="caution">
    <text evidence="6">The sequence shown here is derived from an EMBL/GenBank/DDBJ whole genome shotgun (WGS) entry which is preliminary data.</text>
</comment>
<evidence type="ECO:0000256" key="2">
    <source>
        <dbReference type="ARBA" id="ARBA00022723"/>
    </source>
</evidence>
<dbReference type="AlphaFoldDB" id="A0AAD9AHY1"/>
<proteinExistence type="inferred from homology"/>
<dbReference type="PANTHER" id="PTHR30502">
    <property type="entry name" value="2-KETO-3-DEOXY-L-RHAMNONATE ALDOLASE"/>
    <property type="match status" value="1"/>
</dbReference>
<dbReference type="GO" id="GO:0046872">
    <property type="term" value="F:metal ion binding"/>
    <property type="evidence" value="ECO:0007669"/>
    <property type="project" value="UniProtKB-KW"/>
</dbReference>
<keyword evidence="2" id="KW-0479">Metal-binding</keyword>
<evidence type="ECO:0000313" key="6">
    <source>
        <dbReference type="EMBL" id="KAK1848648.1"/>
    </source>
</evidence>
<evidence type="ECO:0000256" key="1">
    <source>
        <dbReference type="ARBA" id="ARBA00005568"/>
    </source>
</evidence>
<evidence type="ECO:0000313" key="7">
    <source>
        <dbReference type="Proteomes" id="UP001243330"/>
    </source>
</evidence>
<organism evidence="6 7">
    <name type="scientific">Colletotrichum chrysophilum</name>
    <dbReference type="NCBI Taxonomy" id="1836956"/>
    <lineage>
        <taxon>Eukaryota</taxon>
        <taxon>Fungi</taxon>
        <taxon>Dikarya</taxon>
        <taxon>Ascomycota</taxon>
        <taxon>Pezizomycotina</taxon>
        <taxon>Sordariomycetes</taxon>
        <taxon>Hypocreomycetidae</taxon>
        <taxon>Glomerellales</taxon>
        <taxon>Glomerellaceae</taxon>
        <taxon>Colletotrichum</taxon>
        <taxon>Colletotrichum gloeosporioides species complex</taxon>
    </lineage>
</organism>
<dbReference type="Proteomes" id="UP001243330">
    <property type="component" value="Unassembled WGS sequence"/>
</dbReference>
<protein>
    <submittedName>
        <fullName evidence="6">Aldolase</fullName>
    </submittedName>
</protein>
<dbReference type="SUPFAM" id="SSF51621">
    <property type="entry name" value="Phosphoenolpyruvate/pyruvate domain"/>
    <property type="match status" value="1"/>
</dbReference>
<keyword evidence="3" id="KW-0456">Lyase</keyword>
<dbReference type="Gene3D" id="3.20.20.60">
    <property type="entry name" value="Phosphoenolpyruvate-binding domains"/>
    <property type="match status" value="1"/>
</dbReference>
<comment type="similarity">
    <text evidence="1">Belongs to the HpcH/HpaI aldolase family.</text>
</comment>
<keyword evidence="7" id="KW-1185">Reference proteome</keyword>
<dbReference type="PANTHER" id="PTHR30502:SF0">
    <property type="entry name" value="PHOSPHOENOLPYRUVATE CARBOXYLASE FAMILY PROTEIN"/>
    <property type="match status" value="1"/>
</dbReference>
<evidence type="ECO:0000256" key="4">
    <source>
        <dbReference type="SAM" id="MobiDB-lite"/>
    </source>
</evidence>
<dbReference type="InterPro" id="IPR040442">
    <property type="entry name" value="Pyrv_kinase-like_dom_sf"/>
</dbReference>
<dbReference type="InterPro" id="IPR015813">
    <property type="entry name" value="Pyrv/PenolPyrv_kinase-like_dom"/>
</dbReference>
<dbReference type="EMBL" id="JAQOWY010000165">
    <property type="protein sequence ID" value="KAK1848648.1"/>
    <property type="molecule type" value="Genomic_DNA"/>
</dbReference>
<dbReference type="GO" id="GO:0016832">
    <property type="term" value="F:aldehyde-lyase activity"/>
    <property type="evidence" value="ECO:0007669"/>
    <property type="project" value="TreeGrafter"/>
</dbReference>
<dbReference type="GO" id="GO:0005737">
    <property type="term" value="C:cytoplasm"/>
    <property type="evidence" value="ECO:0007669"/>
    <property type="project" value="TreeGrafter"/>
</dbReference>
<dbReference type="InterPro" id="IPR050251">
    <property type="entry name" value="HpcH-HpaI_aldolase"/>
</dbReference>
<dbReference type="Pfam" id="PF03328">
    <property type="entry name" value="HpcH_HpaI"/>
    <property type="match status" value="1"/>
</dbReference>
<evidence type="ECO:0000259" key="5">
    <source>
        <dbReference type="Pfam" id="PF03328"/>
    </source>
</evidence>
<gene>
    <name evidence="6" type="ORF">CCHR01_08696</name>
</gene>